<dbReference type="NCBIfam" id="NF038324">
    <property type="entry name" value="DrmB_fam"/>
    <property type="match status" value="1"/>
</dbReference>
<comment type="caution">
    <text evidence="2">The sequence shown here is derived from an EMBL/GenBank/DDBJ whole genome shotgun (WGS) entry which is preliminary data.</text>
</comment>
<gene>
    <name evidence="2" type="ORF">IEO70_06070</name>
</gene>
<accession>A0A927CU92</accession>
<dbReference type="EMBL" id="JACXSI010000012">
    <property type="protein sequence ID" value="MBD3107927.1"/>
    <property type="molecule type" value="Genomic_DNA"/>
</dbReference>
<evidence type="ECO:0000313" key="2">
    <source>
        <dbReference type="EMBL" id="MBD3107927.1"/>
    </source>
</evidence>
<dbReference type="Proteomes" id="UP000602076">
    <property type="component" value="Unassembled WGS sequence"/>
</dbReference>
<evidence type="ECO:0000259" key="1">
    <source>
        <dbReference type="Pfam" id="PF09369"/>
    </source>
</evidence>
<protein>
    <submittedName>
        <fullName evidence="2">DUF1998 domain-containing protein</fullName>
    </submittedName>
</protein>
<dbReference type="InterPro" id="IPR018973">
    <property type="entry name" value="MZB"/>
</dbReference>
<dbReference type="Pfam" id="PF09369">
    <property type="entry name" value="MZB"/>
    <property type="match status" value="1"/>
</dbReference>
<feature type="domain" description="MrfA-like Zn-binding" evidence="1">
    <location>
        <begin position="440"/>
        <end position="537"/>
    </location>
</feature>
<dbReference type="RefSeq" id="WP_190997471.1">
    <property type="nucleotide sequence ID" value="NZ_JACXSI010000012.1"/>
</dbReference>
<name>A0A927CU92_9BACI</name>
<dbReference type="InterPro" id="IPR047721">
    <property type="entry name" value="DrmB"/>
</dbReference>
<organism evidence="2 3">
    <name type="scientific">Peribacillus faecalis</name>
    <dbReference type="NCBI Taxonomy" id="2772559"/>
    <lineage>
        <taxon>Bacteria</taxon>
        <taxon>Bacillati</taxon>
        <taxon>Bacillota</taxon>
        <taxon>Bacilli</taxon>
        <taxon>Bacillales</taxon>
        <taxon>Bacillaceae</taxon>
        <taxon>Peribacillus</taxon>
    </lineage>
</organism>
<evidence type="ECO:0000313" key="3">
    <source>
        <dbReference type="Proteomes" id="UP000602076"/>
    </source>
</evidence>
<keyword evidence="3" id="KW-1185">Reference proteome</keyword>
<reference evidence="2" key="1">
    <citation type="submission" date="2020-09" db="EMBL/GenBank/DDBJ databases">
        <title>Bacillus faecalis sp. nov., a moderately halophilic bacterium isolated from cow faeces.</title>
        <authorList>
            <person name="Jiang L."/>
            <person name="Lee J."/>
        </authorList>
    </citation>
    <scope>NUCLEOTIDE SEQUENCE</scope>
    <source>
        <strain evidence="2">AGMB 02131</strain>
    </source>
</reference>
<sequence>MNNTEIGKLRPSQLLQYYGPGAIVDLLEDSVVITPADKWYIPRENRYHETRLERMLNIDYIRLVSEGEDRIKVGAKPFPKWRICPSCGMMDMYASRKCYYCYKNEEKEVKLFPARFILVCEKGHLSDFPWIDWVHKGKTCSSGKPVLKYKSKGSAGSLSDIKIKCVKCGEENNLANIFKESELEKYVPSCNGNRPWIGDSESCDGKMVTSLRAASNVYTPLITSVLSIPLSSSQEDDLMFLVDSKREIISNLLNSMNFDENMKKMVICSALGRDESDYEKIMSYYVNEQMVTYDSIRKQEWSTLTIGNVNDQETTGFISKDVMVHDDLKPYFKKITRVDRLREVRVLHGFTRLQYPDPFFEEDIQAISIMERKQPWLPGALVHGEGVFFEFNPNKINGWQSNQTIQEQLQNIILKYNRKREELGYSSRDLSSKDILIHSFSHMLMKEFAAHSGYSTTSLRERLYCGPGMMGVLIYTASSDSEGSLGGLIELTKPEKLYPIFVRALERMEHCSSDPHCSDGDFDLQTSVNGAACHACLYVSETSCEWNNQLLDRRTLVSLLGFEELPFFNV</sequence>
<proteinExistence type="predicted"/>
<dbReference type="AlphaFoldDB" id="A0A927CU92"/>